<protein>
    <recommendedName>
        <fullName evidence="1">Enhancer of yellow 2 transcription factor</fullName>
    </recommendedName>
</protein>
<comment type="subcellular location">
    <subcellularLocation>
        <location evidence="1">Nucleus</location>
        <location evidence="1">Nucleoplasm</location>
    </subcellularLocation>
</comment>
<keyword evidence="1" id="KW-0539">Nucleus</keyword>
<keyword evidence="1" id="KW-0010">Activator</keyword>
<dbReference type="EMBL" id="JAWJWF010000005">
    <property type="protein sequence ID" value="KAK6632195.1"/>
    <property type="molecule type" value="Genomic_DNA"/>
</dbReference>
<evidence type="ECO:0000256" key="1">
    <source>
        <dbReference type="HAMAP-Rule" id="MF_03046"/>
    </source>
</evidence>
<reference evidence="2 3" key="1">
    <citation type="submission" date="2023-09" db="EMBL/GenBank/DDBJ databases">
        <title>Genomes of two closely related lineages of the louse Polyplax serrata with different host specificities.</title>
        <authorList>
            <person name="Martinu J."/>
            <person name="Tarabai H."/>
            <person name="Stefka J."/>
            <person name="Hypsa V."/>
        </authorList>
    </citation>
    <scope>NUCLEOTIDE SEQUENCE [LARGE SCALE GENOMIC DNA]</scope>
    <source>
        <strain evidence="2">98ZLc_SE</strain>
    </source>
</reference>
<gene>
    <name evidence="1" type="primary">e(y)2</name>
    <name evidence="2" type="ORF">RUM44_007226</name>
</gene>
<keyword evidence="1" id="KW-0156">Chromatin regulator</keyword>
<evidence type="ECO:0000313" key="2">
    <source>
        <dbReference type="EMBL" id="KAK6632195.1"/>
    </source>
</evidence>
<keyword evidence="1" id="KW-0805">Transcription regulation</keyword>
<dbReference type="PANTHER" id="PTHR12514">
    <property type="entry name" value="ENHANCER OF YELLOW 2 TRANSCRIPTION FACTOR"/>
    <property type="match status" value="1"/>
</dbReference>
<dbReference type="HAMAP" id="MF_03046">
    <property type="entry name" value="ENY2_Sus1"/>
    <property type="match status" value="1"/>
</dbReference>
<comment type="function">
    <text evidence="1">Involved in mRNA export coupled transcription activation by association with both the TREX-2 and the SAGA complexes. The transcription regulatory histone acetylation (HAT) complex SAGA is a multiprotein complex that activates transcription by remodeling chromatin and mediating histone acetylation and deubiquitination. Within the SAGA complex, participates to a subcomplex that specifically deubiquitinates histones. The SAGA complex is recruited to specific gene promoters by activators, where it is required for transcription. The TREX-2 complex functions in docking export-competent ribonucleoprotein particles (mRNPs) to the nuclear entrance of the nuclear pore complex (nuclear basket). TREX-2 participates in mRNA export and accurate chromatin positioning in the nucleus by tethering genes to the nuclear periphery.</text>
</comment>
<keyword evidence="1" id="KW-0804">Transcription</keyword>
<proteinExistence type="inferred from homology"/>
<evidence type="ECO:0000313" key="3">
    <source>
        <dbReference type="Proteomes" id="UP001359485"/>
    </source>
</evidence>
<sequence>MIIDTAIREQPNIVQRQMMSCGELDRMRELLRVRLAECGWRDEMILLCRKVIAESDVNKLTVDDILDKITPQGRALVPDTVKKELLQKIKTYLMEEANLLPPSSSSSARHRT</sequence>
<comment type="subunit">
    <text evidence="1">Component of the nuclear pore complex (NPC)-associated TREX-2 complex (transcription and export complex 2). Component of the SAGA transcription coactivator-HAT complex. Within the SAGA complex, participates to a subcomplex of SAGA called the DUB module (deubiquitination module).</text>
</comment>
<dbReference type="Pfam" id="PF10163">
    <property type="entry name" value="EnY2"/>
    <property type="match status" value="1"/>
</dbReference>
<keyword evidence="1" id="KW-0811">Translocation</keyword>
<accession>A0ABR1B036</accession>
<name>A0ABR1B036_POLSC</name>
<keyword evidence="3" id="KW-1185">Reference proteome</keyword>
<dbReference type="Gene3D" id="1.10.246.140">
    <property type="match status" value="1"/>
</dbReference>
<organism evidence="2 3">
    <name type="scientific">Polyplax serrata</name>
    <name type="common">Common mouse louse</name>
    <dbReference type="NCBI Taxonomy" id="468196"/>
    <lineage>
        <taxon>Eukaryota</taxon>
        <taxon>Metazoa</taxon>
        <taxon>Ecdysozoa</taxon>
        <taxon>Arthropoda</taxon>
        <taxon>Hexapoda</taxon>
        <taxon>Insecta</taxon>
        <taxon>Pterygota</taxon>
        <taxon>Neoptera</taxon>
        <taxon>Paraneoptera</taxon>
        <taxon>Psocodea</taxon>
        <taxon>Troctomorpha</taxon>
        <taxon>Phthiraptera</taxon>
        <taxon>Anoplura</taxon>
        <taxon>Polyplacidae</taxon>
        <taxon>Polyplax</taxon>
    </lineage>
</organism>
<comment type="caution">
    <text evidence="2">The sequence shown here is derived from an EMBL/GenBank/DDBJ whole genome shotgun (WGS) entry which is preliminary data.</text>
</comment>
<dbReference type="InterPro" id="IPR038212">
    <property type="entry name" value="TF_EnY2_sf"/>
</dbReference>
<keyword evidence="1" id="KW-0509">mRNA transport</keyword>
<keyword evidence="1" id="KW-0813">Transport</keyword>
<dbReference type="InterPro" id="IPR018783">
    <property type="entry name" value="TF_ENY2"/>
</dbReference>
<dbReference type="Proteomes" id="UP001359485">
    <property type="component" value="Unassembled WGS sequence"/>
</dbReference>
<keyword evidence="1" id="KW-0653">Protein transport</keyword>
<comment type="similarity">
    <text evidence="1">Belongs to the ENY2 family.</text>
</comment>